<dbReference type="InterPro" id="IPR017926">
    <property type="entry name" value="GATASE"/>
</dbReference>
<dbReference type="RefSeq" id="WP_136773041.1">
    <property type="nucleotide sequence ID" value="NZ_CP156074.1"/>
</dbReference>
<accession>A0A4V5MQY3</accession>
<dbReference type="OrthoDB" id="9813383at2"/>
<organism evidence="2 3">
    <name type="scientific">Chitiniphilus eburneus</name>
    <dbReference type="NCBI Taxonomy" id="2571148"/>
    <lineage>
        <taxon>Bacteria</taxon>
        <taxon>Pseudomonadati</taxon>
        <taxon>Pseudomonadota</taxon>
        <taxon>Betaproteobacteria</taxon>
        <taxon>Neisseriales</taxon>
        <taxon>Chitinibacteraceae</taxon>
        <taxon>Chitiniphilus</taxon>
    </lineage>
</organism>
<sequence>MKPILVSQRIDVWRDRNERRDALDQRLVAILAECGLLAVPVPNRPESVAALWWALMPAGVVLSGGNDLLVQGGDTPERDATERVLLDLAIGNAAPVLGICHGLQVIVDHFGGTLERLDGHVATRHPVAGELGAFEVNSYHNWGVRQLPTVLQSLAQAPDGSIEALRHAELPVLAVMWHPEREAALAPRDRHLIERHFA</sequence>
<reference evidence="2 3" key="1">
    <citation type="submission" date="2019-04" db="EMBL/GenBank/DDBJ databases">
        <title>Chitiniphilus eburnea sp. nov., a novel chitinolytic bacterium isolated from aquaculture sludge.</title>
        <authorList>
            <person name="Sheng M."/>
        </authorList>
    </citation>
    <scope>NUCLEOTIDE SEQUENCE [LARGE SCALE GENOMIC DNA]</scope>
    <source>
        <strain evidence="2 3">HX-2-15</strain>
    </source>
</reference>
<comment type="caution">
    <text evidence="2">The sequence shown here is derived from an EMBL/GenBank/DDBJ whole genome shotgun (WGS) entry which is preliminary data.</text>
</comment>
<protein>
    <recommendedName>
        <fullName evidence="1">Glutamine amidotransferase domain-containing protein</fullName>
    </recommendedName>
</protein>
<keyword evidence="3" id="KW-1185">Reference proteome</keyword>
<evidence type="ECO:0000313" key="3">
    <source>
        <dbReference type="Proteomes" id="UP000310016"/>
    </source>
</evidence>
<dbReference type="PANTHER" id="PTHR43235:SF1">
    <property type="entry name" value="GLUTAMINE AMIDOTRANSFERASE PB2B2.05-RELATED"/>
    <property type="match status" value="1"/>
</dbReference>
<name>A0A4V5MQY3_9NEIS</name>
<dbReference type="GO" id="GO:0005829">
    <property type="term" value="C:cytosol"/>
    <property type="evidence" value="ECO:0007669"/>
    <property type="project" value="TreeGrafter"/>
</dbReference>
<dbReference type="Pfam" id="PF00117">
    <property type="entry name" value="GATase"/>
    <property type="match status" value="1"/>
</dbReference>
<dbReference type="EMBL" id="SUMF01000007">
    <property type="protein sequence ID" value="TJZ74048.1"/>
    <property type="molecule type" value="Genomic_DNA"/>
</dbReference>
<dbReference type="SUPFAM" id="SSF52317">
    <property type="entry name" value="Class I glutamine amidotransferase-like"/>
    <property type="match status" value="1"/>
</dbReference>
<proteinExistence type="predicted"/>
<dbReference type="PANTHER" id="PTHR43235">
    <property type="entry name" value="GLUTAMINE AMIDOTRANSFERASE PB2B2.05-RELATED"/>
    <property type="match status" value="1"/>
</dbReference>
<feature type="domain" description="Glutamine amidotransferase" evidence="1">
    <location>
        <begin position="26"/>
        <end position="196"/>
    </location>
</feature>
<gene>
    <name evidence="2" type="ORF">FAZ21_08820</name>
</gene>
<dbReference type="Proteomes" id="UP000310016">
    <property type="component" value="Unassembled WGS sequence"/>
</dbReference>
<dbReference type="PROSITE" id="PS51273">
    <property type="entry name" value="GATASE_TYPE_1"/>
    <property type="match status" value="1"/>
</dbReference>
<dbReference type="InterPro" id="IPR044668">
    <property type="entry name" value="PuuD-like"/>
</dbReference>
<dbReference type="InterPro" id="IPR029062">
    <property type="entry name" value="Class_I_gatase-like"/>
</dbReference>
<evidence type="ECO:0000259" key="1">
    <source>
        <dbReference type="Pfam" id="PF00117"/>
    </source>
</evidence>
<dbReference type="GO" id="GO:0016811">
    <property type="term" value="F:hydrolase activity, acting on carbon-nitrogen (but not peptide) bonds, in linear amides"/>
    <property type="evidence" value="ECO:0007669"/>
    <property type="project" value="InterPro"/>
</dbReference>
<evidence type="ECO:0000313" key="2">
    <source>
        <dbReference type="EMBL" id="TJZ74048.1"/>
    </source>
</evidence>
<dbReference type="Gene3D" id="3.40.50.880">
    <property type="match status" value="1"/>
</dbReference>
<dbReference type="AlphaFoldDB" id="A0A4V5MQY3"/>